<evidence type="ECO:0000256" key="1">
    <source>
        <dbReference type="ARBA" id="ARBA00009902"/>
    </source>
</evidence>
<dbReference type="Gene3D" id="2.60.120.560">
    <property type="entry name" value="Exo-inulinase, domain 1"/>
    <property type="match status" value="1"/>
</dbReference>
<dbReference type="EMBL" id="LCWF01000079">
    <property type="protein sequence ID" value="KKY22152.1"/>
    <property type="molecule type" value="Genomic_DNA"/>
</dbReference>
<feature type="compositionally biased region" description="Acidic residues" evidence="5">
    <location>
        <begin position="511"/>
        <end position="522"/>
    </location>
</feature>
<evidence type="ECO:0000256" key="5">
    <source>
        <dbReference type="SAM" id="MobiDB-lite"/>
    </source>
</evidence>
<evidence type="ECO:0000256" key="4">
    <source>
        <dbReference type="RuleBase" id="RU362110"/>
    </source>
</evidence>
<dbReference type="SUPFAM" id="SSF75005">
    <property type="entry name" value="Arabinanase/levansucrase/invertase"/>
    <property type="match status" value="1"/>
</dbReference>
<dbReference type="GO" id="GO:0005987">
    <property type="term" value="P:sucrose catabolic process"/>
    <property type="evidence" value="ECO:0007669"/>
    <property type="project" value="TreeGrafter"/>
</dbReference>
<sequence length="577" mass="63797">MVPTAVDGSSGSLTAVYTSVSGSPVHYTLPYKRGCETQSIAQSTDGGRTWVKSKKNPILAEPPAHLQPCGWRDPYLAAWKSMDKALGLEEGTHLYGMISGGLAGQSPTLFLYAVPRNQLDNWQFISPLINLGLNHQLSRWSGDMGQNLEAGTFMTLSDHEGTSRDFIVAGTEGCKTDEAQTTRGPPQRSTEISRAARSQQWMSGDLVVSETRGSKTVEMKYRIGGRLDHGCLYGVNTFWDPVKSQQIAWGWIREEDLPQHLVDRQNWSGLMSLPRELRLLTLRNVTGSISSPLESITSIELSPSSTHPGSHTLRTLGISPATTLKRLRTTAREVSIPSKSAIPNLKSLSSNSTSCNLDVQTCRFELTASISIPQNFIASSSKSINISISHSPTHDLLTTLSFHPSSETLTLYRPDSSSVDPAINSHPETAPHTLFKFSNPNAPEEPTIESYDVKMWLDESVLEVFVNGRTVISTRIYPGRKRIWGAHFWIGDPSHFGQHMNGNEDVKMKENDDDEEEEEEDAGSVKSDKKEDIMADDDDDDDVNIRDDDDLERQVKGKVILTEARAWDGLRADSKIV</sequence>
<dbReference type="GO" id="GO:0005737">
    <property type="term" value="C:cytoplasm"/>
    <property type="evidence" value="ECO:0007669"/>
    <property type="project" value="TreeGrafter"/>
</dbReference>
<dbReference type="Pfam" id="PF08244">
    <property type="entry name" value="Glyco_hydro_32C"/>
    <property type="match status" value="1"/>
</dbReference>
<evidence type="ECO:0000256" key="3">
    <source>
        <dbReference type="ARBA" id="ARBA00023295"/>
    </source>
</evidence>
<keyword evidence="3 4" id="KW-0326">Glycosidase</keyword>
<feature type="compositionally biased region" description="Polar residues" evidence="5">
    <location>
        <begin position="181"/>
        <end position="195"/>
    </location>
</feature>
<dbReference type="InterPro" id="IPR023296">
    <property type="entry name" value="Glyco_hydro_beta-prop_sf"/>
</dbReference>
<accession>A0A0G2EH09</accession>
<dbReference type="InterPro" id="IPR013189">
    <property type="entry name" value="Glyco_hydro_32_C"/>
</dbReference>
<feature type="domain" description="Glycosyl hydrolase family 32 C-terminal" evidence="7">
    <location>
        <begin position="344"/>
        <end position="489"/>
    </location>
</feature>
<reference evidence="8 9" key="2">
    <citation type="submission" date="2015-05" db="EMBL/GenBank/DDBJ databases">
        <authorList>
            <person name="Morales-Cruz A."/>
            <person name="Amrine K.C."/>
            <person name="Cantu D."/>
        </authorList>
    </citation>
    <scope>NUCLEOTIDE SEQUENCE [LARGE SCALE GENOMIC DNA]</scope>
    <source>
        <strain evidence="8">UCRPC4</strain>
    </source>
</reference>
<dbReference type="InterPro" id="IPR001362">
    <property type="entry name" value="Glyco_hydro_32"/>
</dbReference>
<dbReference type="Proteomes" id="UP000053317">
    <property type="component" value="Unassembled WGS sequence"/>
</dbReference>
<comment type="caution">
    <text evidence="8">The sequence shown here is derived from an EMBL/GenBank/DDBJ whole genome shotgun (WGS) entry which is preliminary data.</text>
</comment>
<dbReference type="OrthoDB" id="202537at2759"/>
<dbReference type="AlphaFoldDB" id="A0A0G2EH09"/>
<dbReference type="InterPro" id="IPR013148">
    <property type="entry name" value="Glyco_hydro_32_N"/>
</dbReference>
<gene>
    <name evidence="8" type="ORF">UCRPC4_g03339</name>
</gene>
<feature type="domain" description="Glycosyl hydrolase family 32 N-terminal" evidence="6">
    <location>
        <begin position="13"/>
        <end position="280"/>
    </location>
</feature>
<dbReference type="Gene3D" id="2.115.10.20">
    <property type="entry name" value="Glycosyl hydrolase domain, family 43"/>
    <property type="match status" value="1"/>
</dbReference>
<reference evidence="8 9" key="1">
    <citation type="submission" date="2015-05" db="EMBL/GenBank/DDBJ databases">
        <title>Distinctive expansion of gene families associated with plant cell wall degradation and secondary metabolism in the genomes of grapevine trunk pathogens.</title>
        <authorList>
            <person name="Lawrence D.P."/>
            <person name="Travadon R."/>
            <person name="Rolshausen P.E."/>
            <person name="Baumgartner K."/>
        </authorList>
    </citation>
    <scope>NUCLEOTIDE SEQUENCE [LARGE SCALE GENOMIC DNA]</scope>
    <source>
        <strain evidence="8">UCRPC4</strain>
    </source>
</reference>
<keyword evidence="9" id="KW-1185">Reference proteome</keyword>
<evidence type="ECO:0000313" key="8">
    <source>
        <dbReference type="EMBL" id="KKY22152.1"/>
    </source>
</evidence>
<comment type="similarity">
    <text evidence="1 4">Belongs to the glycosyl hydrolase 32 family.</text>
</comment>
<dbReference type="GO" id="GO:0004575">
    <property type="term" value="F:sucrose alpha-glucosidase activity"/>
    <property type="evidence" value="ECO:0007669"/>
    <property type="project" value="TreeGrafter"/>
</dbReference>
<feature type="region of interest" description="Disordered" evidence="5">
    <location>
        <begin position="495"/>
        <end position="549"/>
    </location>
</feature>
<dbReference type="InterPro" id="IPR013320">
    <property type="entry name" value="ConA-like_dom_sf"/>
</dbReference>
<name>A0A0G2EH09_PHACM</name>
<dbReference type="SMART" id="SM00640">
    <property type="entry name" value="Glyco_32"/>
    <property type="match status" value="1"/>
</dbReference>
<evidence type="ECO:0000259" key="7">
    <source>
        <dbReference type="Pfam" id="PF08244"/>
    </source>
</evidence>
<dbReference type="CDD" id="cd18621">
    <property type="entry name" value="GH32_XdINV-like"/>
    <property type="match status" value="1"/>
</dbReference>
<dbReference type="Pfam" id="PF00251">
    <property type="entry name" value="Glyco_hydro_32N"/>
    <property type="match status" value="1"/>
</dbReference>
<keyword evidence="2 4" id="KW-0378">Hydrolase</keyword>
<organism evidence="8 9">
    <name type="scientific">Phaeomoniella chlamydospora</name>
    <name type="common">Phaeoacremonium chlamydosporum</name>
    <dbReference type="NCBI Taxonomy" id="158046"/>
    <lineage>
        <taxon>Eukaryota</taxon>
        <taxon>Fungi</taxon>
        <taxon>Dikarya</taxon>
        <taxon>Ascomycota</taxon>
        <taxon>Pezizomycotina</taxon>
        <taxon>Eurotiomycetes</taxon>
        <taxon>Chaetothyriomycetidae</taxon>
        <taxon>Phaeomoniellales</taxon>
        <taxon>Phaeomoniellaceae</taxon>
        <taxon>Phaeomoniella</taxon>
    </lineage>
</organism>
<evidence type="ECO:0000259" key="6">
    <source>
        <dbReference type="Pfam" id="PF00251"/>
    </source>
</evidence>
<dbReference type="SUPFAM" id="SSF49899">
    <property type="entry name" value="Concanavalin A-like lectins/glucanases"/>
    <property type="match status" value="1"/>
</dbReference>
<dbReference type="PANTHER" id="PTHR42800">
    <property type="entry name" value="EXOINULINASE INUD (AFU_ORTHOLOGUE AFUA_5G00480)"/>
    <property type="match status" value="1"/>
</dbReference>
<dbReference type="PANTHER" id="PTHR42800:SF3">
    <property type="entry name" value="GLYCOSYL HYDROLASE FAMILY 32 N-TERMINAL DOMAIN-CONTAINING PROTEIN"/>
    <property type="match status" value="1"/>
</dbReference>
<protein>
    <submittedName>
        <fullName evidence="8">Putative glycosyl hydrolase family protein</fullName>
    </submittedName>
</protein>
<feature type="compositionally biased region" description="Acidic residues" evidence="5">
    <location>
        <begin position="534"/>
        <end position="549"/>
    </location>
</feature>
<feature type="region of interest" description="Disordered" evidence="5">
    <location>
        <begin position="176"/>
        <end position="195"/>
    </location>
</feature>
<proteinExistence type="inferred from homology"/>
<evidence type="ECO:0000313" key="9">
    <source>
        <dbReference type="Proteomes" id="UP000053317"/>
    </source>
</evidence>
<evidence type="ECO:0000256" key="2">
    <source>
        <dbReference type="ARBA" id="ARBA00022801"/>
    </source>
</evidence>